<reference evidence="1 2" key="1">
    <citation type="submission" date="2020-10" db="EMBL/GenBank/DDBJ databases">
        <title>Phylogeny of dyella-like bacteria.</title>
        <authorList>
            <person name="Fu J."/>
        </authorList>
    </citation>
    <scope>NUCLEOTIDE SEQUENCE [LARGE SCALE GENOMIC DNA]</scope>
    <source>
        <strain evidence="1 2">BB4</strain>
    </source>
</reference>
<evidence type="ECO:0000313" key="2">
    <source>
        <dbReference type="Proteomes" id="UP001620408"/>
    </source>
</evidence>
<accession>A0ABW8K9H7</accession>
<dbReference type="InterPro" id="IPR025449">
    <property type="entry name" value="JetB"/>
</dbReference>
<sequence>MPVFPSYGSSKRSAMNLLENETLGVPHESAPTAAKGLFEGDTGVLPLEARRALCQLLAGPSVDMARHGLLWTALLRYETTLRSQLCELFLELVVDREAGVAFARQAETGELDTPVLLRSSPLTFIDTVLLLHLRQQLVEAEAHGLRAVVEEGALVDALSVYERNLSTDRAGFAKRVSAAIGKMKDNHVLDRLRGSEDRFEVSPTLKLLFSAEDVQALTQIYRELRGVEAVVEEYVDER</sequence>
<dbReference type="Pfam" id="PF13835">
    <property type="entry name" value="DUF4194"/>
    <property type="match status" value="1"/>
</dbReference>
<dbReference type="Proteomes" id="UP001620408">
    <property type="component" value="Unassembled WGS sequence"/>
</dbReference>
<gene>
    <name evidence="1" type="ORF">ISS97_19860</name>
</gene>
<dbReference type="EMBL" id="JADIKD010000012">
    <property type="protein sequence ID" value="MFK2919528.1"/>
    <property type="molecule type" value="Genomic_DNA"/>
</dbReference>
<protein>
    <submittedName>
        <fullName evidence="1">DUF4194 domain-containing protein</fullName>
    </submittedName>
</protein>
<proteinExistence type="predicted"/>
<evidence type="ECO:0000313" key="1">
    <source>
        <dbReference type="EMBL" id="MFK2919528.1"/>
    </source>
</evidence>
<keyword evidence="2" id="KW-1185">Reference proteome</keyword>
<organism evidence="1 2">
    <name type="scientific">Dyella koreensis</name>
    <dbReference type="NCBI Taxonomy" id="311235"/>
    <lineage>
        <taxon>Bacteria</taxon>
        <taxon>Pseudomonadati</taxon>
        <taxon>Pseudomonadota</taxon>
        <taxon>Gammaproteobacteria</taxon>
        <taxon>Lysobacterales</taxon>
        <taxon>Rhodanobacteraceae</taxon>
        <taxon>Dyella</taxon>
    </lineage>
</organism>
<comment type="caution">
    <text evidence="1">The sequence shown here is derived from an EMBL/GenBank/DDBJ whole genome shotgun (WGS) entry which is preliminary data.</text>
</comment>
<name>A0ABW8K9H7_9GAMM</name>